<dbReference type="Gene3D" id="3.40.50.1000">
    <property type="entry name" value="HAD superfamily/HAD-like"/>
    <property type="match status" value="1"/>
</dbReference>
<dbReference type="SFLD" id="SFLDS00003">
    <property type="entry name" value="Haloacid_Dehalogenase"/>
    <property type="match status" value="1"/>
</dbReference>
<accession>A0ABV1IGS0</accession>
<keyword evidence="2" id="KW-1185">Reference proteome</keyword>
<evidence type="ECO:0000313" key="2">
    <source>
        <dbReference type="Proteomes" id="UP001478817"/>
    </source>
</evidence>
<dbReference type="Gene3D" id="3.30.1240.10">
    <property type="match status" value="1"/>
</dbReference>
<dbReference type="Proteomes" id="UP001478817">
    <property type="component" value="Unassembled WGS sequence"/>
</dbReference>
<keyword evidence="1" id="KW-0378">Hydrolase</keyword>
<proteinExistence type="predicted"/>
<dbReference type="InterPro" id="IPR023214">
    <property type="entry name" value="HAD_sf"/>
</dbReference>
<dbReference type="InterPro" id="IPR000150">
    <property type="entry name" value="Cof"/>
</dbReference>
<dbReference type="InterPro" id="IPR036412">
    <property type="entry name" value="HAD-like_sf"/>
</dbReference>
<dbReference type="PROSITE" id="PS01229">
    <property type="entry name" value="COF_2"/>
    <property type="match status" value="1"/>
</dbReference>
<dbReference type="Pfam" id="PF08282">
    <property type="entry name" value="Hydrolase_3"/>
    <property type="match status" value="1"/>
</dbReference>
<comment type="caution">
    <text evidence="1">The sequence shown here is derived from an EMBL/GenBank/DDBJ whole genome shotgun (WGS) entry which is preliminary data.</text>
</comment>
<dbReference type="GO" id="GO:0016787">
    <property type="term" value="F:hydrolase activity"/>
    <property type="evidence" value="ECO:0007669"/>
    <property type="project" value="UniProtKB-KW"/>
</dbReference>
<dbReference type="PANTHER" id="PTHR10000">
    <property type="entry name" value="PHOSPHOSERINE PHOSPHATASE"/>
    <property type="match status" value="1"/>
</dbReference>
<dbReference type="PANTHER" id="PTHR10000:SF8">
    <property type="entry name" value="HAD SUPERFAMILY HYDROLASE-LIKE, TYPE 3"/>
    <property type="match status" value="1"/>
</dbReference>
<gene>
    <name evidence="1" type="ORF">AAAT05_05680</name>
</gene>
<name>A0ABV1IGS0_9ACTN</name>
<dbReference type="SFLD" id="SFLDG01140">
    <property type="entry name" value="C2.B:_Phosphomannomutase_and_P"/>
    <property type="match status" value="1"/>
</dbReference>
<organism evidence="1 2">
    <name type="scientific">Paratractidigestivibacter faecalis</name>
    <dbReference type="NCBI Taxonomy" id="2292441"/>
    <lineage>
        <taxon>Bacteria</taxon>
        <taxon>Bacillati</taxon>
        <taxon>Actinomycetota</taxon>
        <taxon>Coriobacteriia</taxon>
        <taxon>Coriobacteriales</taxon>
        <taxon>Atopobiaceae</taxon>
        <taxon>Paratractidigestivibacter</taxon>
    </lineage>
</organism>
<dbReference type="InterPro" id="IPR006379">
    <property type="entry name" value="HAD-SF_hydro_IIB"/>
</dbReference>
<dbReference type="SUPFAM" id="SSF56784">
    <property type="entry name" value="HAD-like"/>
    <property type="match status" value="1"/>
</dbReference>
<evidence type="ECO:0000313" key="1">
    <source>
        <dbReference type="EMBL" id="MEQ2637832.1"/>
    </source>
</evidence>
<dbReference type="RefSeq" id="WP_349182439.1">
    <property type="nucleotide sequence ID" value="NZ_JBBNGS010000009.1"/>
</dbReference>
<sequence>MIRLIATDMDGTLLDENSQVPPETFDLVKRLREHGVMFAASSGRRYKTLRRFFEPVANQMDFVASMGTQVYADGVLLDREVFSTTALQRLYQVSSMFDCLHMAVYDEAHTYLLDDQSAYVRELDKDLPDAVRVYDLPSPDVSIIKVGICREKPEQIMDMAFVLERELSDCFTFLPSGSQWIDITPRHVSKATGLEHILRYYGIDRQDVVAFGDSMNDYAMLRYVGHPYVMDNARYGVKQIAQRVIPSNRKHGAQQVMAQILAELEGERA</sequence>
<dbReference type="NCBIfam" id="TIGR00099">
    <property type="entry name" value="Cof-subfamily"/>
    <property type="match status" value="1"/>
</dbReference>
<dbReference type="EMBL" id="JBBNGS010000009">
    <property type="protein sequence ID" value="MEQ2637832.1"/>
    <property type="molecule type" value="Genomic_DNA"/>
</dbReference>
<dbReference type="NCBIfam" id="TIGR01484">
    <property type="entry name" value="HAD-SF-IIB"/>
    <property type="match status" value="1"/>
</dbReference>
<dbReference type="EC" id="3.1.3.-" evidence="1"/>
<reference evidence="1 2" key="1">
    <citation type="submission" date="2024-04" db="EMBL/GenBank/DDBJ databases">
        <title>Human intestinal bacterial collection.</title>
        <authorList>
            <person name="Pauvert C."/>
            <person name="Hitch T.C.A."/>
            <person name="Clavel T."/>
        </authorList>
    </citation>
    <scope>NUCLEOTIDE SEQUENCE [LARGE SCALE GENOMIC DNA]</scope>
    <source>
        <strain evidence="1 2">CLA-AA-H197</strain>
    </source>
</reference>
<protein>
    <submittedName>
        <fullName evidence="1">HAD family hydrolase</fullName>
        <ecNumber evidence="1">3.1.3.-</ecNumber>
    </submittedName>
</protein>